<keyword evidence="6 13" id="KW-0560">Oxidoreductase</keyword>
<name>A0A0F4QZ55_9GAMM</name>
<dbReference type="UniPathway" id="UPA00034">
    <property type="reaction ID" value="UER00018"/>
</dbReference>
<dbReference type="PANTHER" id="PTHR20836:SF0">
    <property type="entry name" value="4-HYDROXY-TETRAHYDRODIPICOLINATE REDUCTASE 1, CHLOROPLASTIC-RELATED"/>
    <property type="match status" value="1"/>
</dbReference>
<dbReference type="PATRIC" id="fig|43658.5.peg.198"/>
<accession>A0A0F4QZ55</accession>
<dbReference type="PROSITE" id="PS01298">
    <property type="entry name" value="DAPB"/>
    <property type="match status" value="1"/>
</dbReference>
<reference evidence="16 17" key="1">
    <citation type="journal article" date="2015" name="BMC Genomics">
        <title>Genome mining reveals unlocked bioactive potential of marine Gram-negative bacteria.</title>
        <authorList>
            <person name="Machado H."/>
            <person name="Sonnenschein E.C."/>
            <person name="Melchiorsen J."/>
            <person name="Gram L."/>
        </authorList>
    </citation>
    <scope>NUCLEOTIDE SEQUENCE [LARGE SCALE GENOMIC DNA]</scope>
    <source>
        <strain evidence="16 17">S2471</strain>
    </source>
</reference>
<comment type="caution">
    <text evidence="16">The sequence shown here is derived from an EMBL/GenBank/DDBJ whole genome shotgun (WGS) entry which is preliminary data.</text>
</comment>
<keyword evidence="2 13" id="KW-0963">Cytoplasm</keyword>
<keyword evidence="3 13" id="KW-0028">Amino-acid biosynthesis</keyword>
<dbReference type="Pfam" id="PF01113">
    <property type="entry name" value="DapB_N"/>
    <property type="match status" value="1"/>
</dbReference>
<evidence type="ECO:0000259" key="15">
    <source>
        <dbReference type="Pfam" id="PF05173"/>
    </source>
</evidence>
<dbReference type="FunFam" id="3.30.360.10:FF:000004">
    <property type="entry name" value="4-hydroxy-tetrahydrodipicolinate reductase"/>
    <property type="match status" value="1"/>
</dbReference>
<dbReference type="PANTHER" id="PTHR20836">
    <property type="entry name" value="DIHYDRODIPICOLINATE REDUCTASE"/>
    <property type="match status" value="1"/>
</dbReference>
<dbReference type="InterPro" id="IPR022664">
    <property type="entry name" value="DapB_N_CS"/>
</dbReference>
<dbReference type="SUPFAM" id="SSF55347">
    <property type="entry name" value="Glyceraldehyde-3-phosphate dehydrogenase-like, C-terminal domain"/>
    <property type="match status" value="1"/>
</dbReference>
<dbReference type="InterPro" id="IPR022663">
    <property type="entry name" value="DapB_C"/>
</dbReference>
<dbReference type="Pfam" id="PF05173">
    <property type="entry name" value="DapB_C"/>
    <property type="match status" value="1"/>
</dbReference>
<keyword evidence="7 13" id="KW-0520">NAD</keyword>
<evidence type="ECO:0000256" key="5">
    <source>
        <dbReference type="ARBA" id="ARBA00022915"/>
    </source>
</evidence>
<dbReference type="NCBIfam" id="TIGR00036">
    <property type="entry name" value="dapB"/>
    <property type="match status" value="1"/>
</dbReference>
<evidence type="ECO:0000256" key="9">
    <source>
        <dbReference type="ARBA" id="ARBA00037922"/>
    </source>
</evidence>
<dbReference type="GO" id="GO:0051287">
    <property type="term" value="F:NAD binding"/>
    <property type="evidence" value="ECO:0007669"/>
    <property type="project" value="UniProtKB-UniRule"/>
</dbReference>
<dbReference type="Proteomes" id="UP000033452">
    <property type="component" value="Unassembled WGS sequence"/>
</dbReference>
<evidence type="ECO:0000256" key="13">
    <source>
        <dbReference type="HAMAP-Rule" id="MF_00102"/>
    </source>
</evidence>
<evidence type="ECO:0000256" key="3">
    <source>
        <dbReference type="ARBA" id="ARBA00022605"/>
    </source>
</evidence>
<comment type="caution">
    <text evidence="13">Was originally thought to be a dihydrodipicolinate reductase (DHDPR), catalyzing the conversion of dihydrodipicolinate to tetrahydrodipicolinate. However, it was shown in E.coli that the substrate of the enzymatic reaction is not dihydrodipicolinate (DHDP) but in fact (2S,4S)-4-hydroxy-2,3,4,5-tetrahydrodipicolinic acid (HTPA), the product released by the DapA-catalyzed reaction.</text>
</comment>
<dbReference type="RefSeq" id="WP_046003106.1">
    <property type="nucleotide sequence ID" value="NZ_JXYA01000002.1"/>
</dbReference>
<feature type="binding site" evidence="13">
    <location>
        <position position="155"/>
    </location>
    <ligand>
        <name>(S)-2,3,4,5-tetrahydrodipicolinate</name>
        <dbReference type="ChEBI" id="CHEBI:16845"/>
    </ligand>
</feature>
<dbReference type="OrthoDB" id="9790352at2"/>
<feature type="domain" description="Dihydrodipicolinate reductase N-terminal" evidence="14">
    <location>
        <begin position="3"/>
        <end position="124"/>
    </location>
</feature>
<evidence type="ECO:0000256" key="11">
    <source>
        <dbReference type="ARBA" id="ARBA00049080"/>
    </source>
</evidence>
<feature type="binding site" evidence="13">
    <location>
        <begin position="8"/>
        <end position="13"/>
    </location>
    <ligand>
        <name>NAD(+)</name>
        <dbReference type="ChEBI" id="CHEBI:57540"/>
    </ligand>
</feature>
<dbReference type="CDD" id="cd02274">
    <property type="entry name" value="DHDPR_N"/>
    <property type="match status" value="1"/>
</dbReference>
<gene>
    <name evidence="13" type="primary">dapB</name>
    <name evidence="16" type="ORF">TW77_00965</name>
</gene>
<evidence type="ECO:0000256" key="4">
    <source>
        <dbReference type="ARBA" id="ARBA00022857"/>
    </source>
</evidence>
<evidence type="ECO:0000256" key="12">
    <source>
        <dbReference type="ARBA" id="ARBA00049396"/>
    </source>
</evidence>
<dbReference type="HAMAP" id="MF_00102">
    <property type="entry name" value="DapB"/>
    <property type="match status" value="1"/>
</dbReference>
<dbReference type="SUPFAM" id="SSF51735">
    <property type="entry name" value="NAD(P)-binding Rossmann-fold domains"/>
    <property type="match status" value="1"/>
</dbReference>
<comment type="pathway">
    <text evidence="9 13">Amino-acid biosynthesis; L-lysine biosynthesis via DAP pathway; (S)-tetrahydrodipicolinate from L-aspartate: step 4/4.</text>
</comment>
<evidence type="ECO:0000256" key="2">
    <source>
        <dbReference type="ARBA" id="ARBA00022490"/>
    </source>
</evidence>
<dbReference type="InterPro" id="IPR036291">
    <property type="entry name" value="NAD(P)-bd_dom_sf"/>
</dbReference>
<feature type="binding site" evidence="13">
    <location>
        <begin position="121"/>
        <end position="124"/>
    </location>
    <ligand>
        <name>NAD(+)</name>
        <dbReference type="ChEBI" id="CHEBI:57540"/>
    </ligand>
</feature>
<feature type="domain" description="Dihydrodipicolinate reductase C-terminal" evidence="15">
    <location>
        <begin position="127"/>
        <end position="263"/>
    </location>
</feature>
<dbReference type="InterPro" id="IPR000846">
    <property type="entry name" value="DapB_N"/>
</dbReference>
<feature type="active site" description="Proton donor/acceptor" evidence="13">
    <location>
        <position position="154"/>
    </location>
</feature>
<comment type="catalytic activity">
    <reaction evidence="11 13">
        <text>(S)-2,3,4,5-tetrahydrodipicolinate + NADP(+) + H2O = (2S,4S)-4-hydroxy-2,3,4,5-tetrahydrodipicolinate + NADPH + H(+)</text>
        <dbReference type="Rhea" id="RHEA:35331"/>
        <dbReference type="ChEBI" id="CHEBI:15377"/>
        <dbReference type="ChEBI" id="CHEBI:15378"/>
        <dbReference type="ChEBI" id="CHEBI:16845"/>
        <dbReference type="ChEBI" id="CHEBI:57783"/>
        <dbReference type="ChEBI" id="CHEBI:58349"/>
        <dbReference type="ChEBI" id="CHEBI:67139"/>
        <dbReference type="EC" id="1.17.1.8"/>
    </reaction>
</comment>
<feature type="binding site" evidence="13">
    <location>
        <begin position="164"/>
        <end position="165"/>
    </location>
    <ligand>
        <name>(S)-2,3,4,5-tetrahydrodipicolinate</name>
        <dbReference type="ChEBI" id="CHEBI:16845"/>
    </ligand>
</feature>
<dbReference type="AlphaFoldDB" id="A0A0F4QZ55"/>
<comment type="function">
    <text evidence="13">Catalyzes the conversion of 4-hydroxy-tetrahydrodipicolinate (HTPA) to tetrahydrodipicolinate.</text>
</comment>
<evidence type="ECO:0000313" key="17">
    <source>
        <dbReference type="Proteomes" id="UP000033452"/>
    </source>
</evidence>
<feature type="binding site" evidence="13">
    <location>
        <begin position="97"/>
        <end position="99"/>
    </location>
    <ligand>
        <name>NAD(+)</name>
        <dbReference type="ChEBI" id="CHEBI:57540"/>
    </ligand>
</feature>
<proteinExistence type="inferred from homology"/>
<dbReference type="GO" id="GO:0008839">
    <property type="term" value="F:4-hydroxy-tetrahydrodipicolinate reductase"/>
    <property type="evidence" value="ECO:0007669"/>
    <property type="project" value="UniProtKB-UniRule"/>
</dbReference>
<keyword evidence="17" id="KW-1185">Reference proteome</keyword>
<dbReference type="GO" id="GO:0009089">
    <property type="term" value="P:lysine biosynthetic process via diaminopimelate"/>
    <property type="evidence" value="ECO:0007669"/>
    <property type="project" value="UniProtKB-UniRule"/>
</dbReference>
<dbReference type="GO" id="GO:0050661">
    <property type="term" value="F:NADP binding"/>
    <property type="evidence" value="ECO:0007669"/>
    <property type="project" value="UniProtKB-UniRule"/>
</dbReference>
<keyword evidence="5 13" id="KW-0220">Diaminopimelate biosynthesis</keyword>
<evidence type="ECO:0000313" key="16">
    <source>
        <dbReference type="EMBL" id="KJZ12956.1"/>
    </source>
</evidence>
<dbReference type="EC" id="1.17.1.8" evidence="10 13"/>
<evidence type="ECO:0000256" key="8">
    <source>
        <dbReference type="ARBA" id="ARBA00023154"/>
    </source>
</evidence>
<dbReference type="GO" id="GO:0005829">
    <property type="term" value="C:cytosol"/>
    <property type="evidence" value="ECO:0007669"/>
    <property type="project" value="TreeGrafter"/>
</dbReference>
<organism evidence="16 17">
    <name type="scientific">Pseudoalteromonas rubra</name>
    <dbReference type="NCBI Taxonomy" id="43658"/>
    <lineage>
        <taxon>Bacteria</taxon>
        <taxon>Pseudomonadati</taxon>
        <taxon>Pseudomonadota</taxon>
        <taxon>Gammaproteobacteria</taxon>
        <taxon>Alteromonadales</taxon>
        <taxon>Pseudoalteromonadaceae</taxon>
        <taxon>Pseudoalteromonas</taxon>
    </lineage>
</organism>
<dbReference type="Gene3D" id="3.30.360.10">
    <property type="entry name" value="Dihydrodipicolinate Reductase, domain 2"/>
    <property type="match status" value="1"/>
</dbReference>
<dbReference type="InterPro" id="IPR023940">
    <property type="entry name" value="DHDPR_bac"/>
</dbReference>
<dbReference type="Gene3D" id="3.40.50.720">
    <property type="entry name" value="NAD(P)-binding Rossmann-like Domain"/>
    <property type="match status" value="1"/>
</dbReference>
<evidence type="ECO:0000256" key="1">
    <source>
        <dbReference type="ARBA" id="ARBA00006642"/>
    </source>
</evidence>
<keyword evidence="8 13" id="KW-0457">Lysine biosynthesis</keyword>
<comment type="catalytic activity">
    <reaction evidence="12 13">
        <text>(S)-2,3,4,5-tetrahydrodipicolinate + NAD(+) + H2O = (2S,4S)-4-hydroxy-2,3,4,5-tetrahydrodipicolinate + NADH + H(+)</text>
        <dbReference type="Rhea" id="RHEA:35323"/>
        <dbReference type="ChEBI" id="CHEBI:15377"/>
        <dbReference type="ChEBI" id="CHEBI:15378"/>
        <dbReference type="ChEBI" id="CHEBI:16845"/>
        <dbReference type="ChEBI" id="CHEBI:57540"/>
        <dbReference type="ChEBI" id="CHEBI:57945"/>
        <dbReference type="ChEBI" id="CHEBI:67139"/>
        <dbReference type="EC" id="1.17.1.8"/>
    </reaction>
</comment>
<sequence length="267" mass="28758">MTQIGIFGANGRMGLALIEAVQQSQHCQLGSAFVRASSPHLNQSIATLQPQAPGGSTFSSEQQLDTELDVLIDFTLPEGMLGHLQQAVANKTPMVIGTTGLSAEQMQALESASQSIPIVFARNFSVGVTLMLDLVQTAAAKLADEMDIEIFEAHHRNKVDAPSGTALAIGEAIAEAKGWDHDQVARYDRTQVHEAKSQQEIGYSVLRAGDIVGEHTAYFATMGERLELTHKATSRLTFASGAVRAAQWLKDKPNGLYSMQDVLGLKR</sequence>
<dbReference type="GO" id="GO:0016726">
    <property type="term" value="F:oxidoreductase activity, acting on CH or CH2 groups, NAD or NADP as acceptor"/>
    <property type="evidence" value="ECO:0007669"/>
    <property type="project" value="UniProtKB-UniRule"/>
</dbReference>
<dbReference type="PIRSF" id="PIRSF000161">
    <property type="entry name" value="DHPR"/>
    <property type="match status" value="1"/>
</dbReference>
<evidence type="ECO:0000256" key="7">
    <source>
        <dbReference type="ARBA" id="ARBA00023027"/>
    </source>
</evidence>
<comment type="subcellular location">
    <subcellularLocation>
        <location evidence="13">Cytoplasm</location>
    </subcellularLocation>
</comment>
<comment type="subunit">
    <text evidence="13">Homotetramer.</text>
</comment>
<keyword evidence="4 13" id="KW-0521">NADP</keyword>
<dbReference type="GO" id="GO:0019877">
    <property type="term" value="P:diaminopimelate biosynthetic process"/>
    <property type="evidence" value="ECO:0007669"/>
    <property type="project" value="UniProtKB-UniRule"/>
</dbReference>
<comment type="similarity">
    <text evidence="1 13">Belongs to the DapB family.</text>
</comment>
<dbReference type="EMBL" id="JXYA01000002">
    <property type="protein sequence ID" value="KJZ12956.1"/>
    <property type="molecule type" value="Genomic_DNA"/>
</dbReference>
<evidence type="ECO:0000256" key="10">
    <source>
        <dbReference type="ARBA" id="ARBA00038983"/>
    </source>
</evidence>
<evidence type="ECO:0000256" key="6">
    <source>
        <dbReference type="ARBA" id="ARBA00023002"/>
    </source>
</evidence>
<evidence type="ECO:0000259" key="14">
    <source>
        <dbReference type="Pfam" id="PF01113"/>
    </source>
</evidence>
<protein>
    <recommendedName>
        <fullName evidence="10 13">4-hydroxy-tetrahydrodipicolinate reductase</fullName>
        <shortName evidence="13">HTPA reductase</shortName>
        <ecNumber evidence="10 13">1.17.1.8</ecNumber>
    </recommendedName>
</protein>
<comment type="caution">
    <text evidence="13">Lacks conserved residue(s) required for the propagation of feature annotation.</text>
</comment>
<feature type="active site" description="Proton donor" evidence="13">
    <location>
        <position position="158"/>
    </location>
</feature>